<dbReference type="PANTHER" id="PTHR12697:SF5">
    <property type="entry name" value="DEOXYHYPUSINE HYDROXYLASE"/>
    <property type="match status" value="1"/>
</dbReference>
<dbReference type="InterPro" id="IPR004155">
    <property type="entry name" value="PBS_lyase_HEAT"/>
</dbReference>
<dbReference type="RefSeq" id="WP_068618427.1">
    <property type="nucleotide sequence ID" value="NZ_CP016268.1"/>
</dbReference>
<dbReference type="SUPFAM" id="SSF48371">
    <property type="entry name" value="ARM repeat"/>
    <property type="match status" value="1"/>
</dbReference>
<dbReference type="InterPro" id="IPR011989">
    <property type="entry name" value="ARM-like"/>
</dbReference>
<name>A0A193LK41_9GAMM</name>
<dbReference type="STRING" id="1548547.BA177_17680"/>
<dbReference type="InterPro" id="IPR016024">
    <property type="entry name" value="ARM-type_fold"/>
</dbReference>
<proteinExistence type="predicted"/>
<reference evidence="2 3" key="1">
    <citation type="submission" date="2016-06" db="EMBL/GenBank/DDBJ databases">
        <title>Complete genome sequence of a deep-branching marine Gamma Proteobacterium Woeseia oceani type strain XK5.</title>
        <authorList>
            <person name="Mu D."/>
            <person name="Du Z."/>
        </authorList>
    </citation>
    <scope>NUCLEOTIDE SEQUENCE [LARGE SCALE GENOMIC DNA]</scope>
    <source>
        <strain evidence="2 3">XK5</strain>
    </source>
</reference>
<dbReference type="KEGG" id="woc:BA177_17680"/>
<dbReference type="GO" id="GO:0016491">
    <property type="term" value="F:oxidoreductase activity"/>
    <property type="evidence" value="ECO:0007669"/>
    <property type="project" value="TreeGrafter"/>
</dbReference>
<dbReference type="Gene3D" id="1.25.10.10">
    <property type="entry name" value="Leucine-rich Repeat Variant"/>
    <property type="match status" value="1"/>
</dbReference>
<feature type="chain" id="PRO_5008260401" description="HEAT repeat domain-containing protein" evidence="1">
    <location>
        <begin position="21"/>
        <end position="320"/>
    </location>
</feature>
<evidence type="ECO:0000313" key="2">
    <source>
        <dbReference type="EMBL" id="ANO52774.1"/>
    </source>
</evidence>
<evidence type="ECO:0008006" key="4">
    <source>
        <dbReference type="Google" id="ProtNLM"/>
    </source>
</evidence>
<dbReference type="EMBL" id="CP016268">
    <property type="protein sequence ID" value="ANO52774.1"/>
    <property type="molecule type" value="Genomic_DNA"/>
</dbReference>
<dbReference type="Proteomes" id="UP000092695">
    <property type="component" value="Chromosome"/>
</dbReference>
<protein>
    <recommendedName>
        <fullName evidence="4">HEAT repeat domain-containing protein</fullName>
    </recommendedName>
</protein>
<dbReference type="SMART" id="SM00567">
    <property type="entry name" value="EZ_HEAT"/>
    <property type="match status" value="5"/>
</dbReference>
<gene>
    <name evidence="2" type="ORF">BA177_17680</name>
</gene>
<dbReference type="OrthoDB" id="5953196at2"/>
<dbReference type="Pfam" id="PF13646">
    <property type="entry name" value="HEAT_2"/>
    <property type="match status" value="1"/>
</dbReference>
<keyword evidence="3" id="KW-1185">Reference proteome</keyword>
<keyword evidence="1" id="KW-0732">Signal</keyword>
<organism evidence="2 3">
    <name type="scientific">Woeseia oceani</name>
    <dbReference type="NCBI Taxonomy" id="1548547"/>
    <lineage>
        <taxon>Bacteria</taxon>
        <taxon>Pseudomonadati</taxon>
        <taxon>Pseudomonadota</taxon>
        <taxon>Gammaproteobacteria</taxon>
        <taxon>Woeseiales</taxon>
        <taxon>Woeseiaceae</taxon>
        <taxon>Woeseia</taxon>
    </lineage>
</organism>
<evidence type="ECO:0000256" key="1">
    <source>
        <dbReference type="SAM" id="SignalP"/>
    </source>
</evidence>
<dbReference type="PANTHER" id="PTHR12697">
    <property type="entry name" value="PBS LYASE HEAT-LIKE PROTEIN"/>
    <property type="match status" value="1"/>
</dbReference>
<dbReference type="AlphaFoldDB" id="A0A193LK41"/>
<evidence type="ECO:0000313" key="3">
    <source>
        <dbReference type="Proteomes" id="UP000092695"/>
    </source>
</evidence>
<feature type="signal peptide" evidence="1">
    <location>
        <begin position="1"/>
        <end position="20"/>
    </location>
</feature>
<accession>A0A193LK41</accession>
<sequence>MRTVILACLLVSLWPTQVNALPTASADGWYTWRVAATDDSPSWCCVNWNGGRSVPGTCQLDDRRHGYSNTDDHLPETGELQIYALLVDGKAERIRPLSPACPVETTQPVNDLGLVNPVDSLNWLKTYARRDGDSDALPAISMHRGTESLEFIRDLALHDQDPDVRGRAMFWLGQVRIAEGKATLVQVMFEDQSADLREHAAFSLAQSSASDKAGLLIRQGRTDPSAEVRGQAWFWLAQTGAKDGETVILHALQDDRSAKVRDSAIFALSQLPDGQGIPSLVRIVKDKSADRELREQALFWLAESDSDEAYALIDRLLSAR</sequence>